<reference evidence="2" key="1">
    <citation type="submission" date="2017-03" db="EMBL/GenBank/DDBJ databases">
        <authorList>
            <person name="Herbold C."/>
        </authorList>
    </citation>
    <scope>NUCLEOTIDE SEQUENCE [LARGE SCALE GENOMIC DNA]</scope>
</reference>
<accession>A0A2H1FIT9</accession>
<keyword evidence="2" id="KW-1185">Reference proteome</keyword>
<dbReference type="Proteomes" id="UP000230607">
    <property type="component" value="Chromosome 1"/>
</dbReference>
<proteinExistence type="predicted"/>
<sequence length="47" mass="5486">MLFTSLQFDFEKPRKQEGSRMQDLNKSVKLESKCVKIKAKSLEEPVN</sequence>
<protein>
    <submittedName>
        <fullName evidence="1">Uncharacterized protein</fullName>
    </submittedName>
</protein>
<organism evidence="1 2">
    <name type="scientific">Candidatus Nitrosotalea okcheonensis</name>
    <dbReference type="NCBI Taxonomy" id="1903276"/>
    <lineage>
        <taxon>Archaea</taxon>
        <taxon>Nitrososphaerota</taxon>
        <taxon>Nitrososphaeria</taxon>
        <taxon>Nitrosotaleales</taxon>
        <taxon>Nitrosotaleaceae</taxon>
        <taxon>Nitrosotalea</taxon>
    </lineage>
</organism>
<dbReference type="EMBL" id="LT841358">
    <property type="protein sequence ID" value="SMH72612.1"/>
    <property type="molecule type" value="Genomic_DNA"/>
</dbReference>
<evidence type="ECO:0000313" key="1">
    <source>
        <dbReference type="EMBL" id="SMH72612.1"/>
    </source>
</evidence>
<evidence type="ECO:0000313" key="2">
    <source>
        <dbReference type="Proteomes" id="UP000230607"/>
    </source>
</evidence>
<gene>
    <name evidence="1" type="ORF">NCS_30452</name>
</gene>
<name>A0A2H1FIT9_9ARCH</name>
<dbReference type="AlphaFoldDB" id="A0A2H1FIT9"/>